<evidence type="ECO:0000313" key="3">
    <source>
        <dbReference type="Proteomes" id="UP000005239"/>
    </source>
</evidence>
<dbReference type="EnsemblMetazoa" id="PPA27127.1">
    <property type="protein sequence ID" value="PPA27127.1"/>
    <property type="gene ID" value="WBGene00116681"/>
</dbReference>
<dbReference type="PRINTS" id="PR00153">
    <property type="entry name" value="CSAPPISMRASE"/>
</dbReference>
<accession>A0A8R1UGC3</accession>
<sequence>MSNTKNVHEKKLFRLESFYHLTMAAKSQINIADKREDKSFNICPSSSFPPHNYKTRAFPYVVIRVLRLVKALSLASPSSPFSSCQSSSRMPARPEVFFNLSIGNLPAGRIVMEGGDITEGNGRGGESIYGGKFEDENFTEKHTGPGVLSMANAGPNTNGSQFFITTAQAESLDGKHVVFGRVIQGLNIVHEIEKQGTPGGRPKTTVTITDCGQL</sequence>
<dbReference type="GO" id="GO:0006457">
    <property type="term" value="P:protein folding"/>
    <property type="evidence" value="ECO:0000318"/>
    <property type="project" value="GO_Central"/>
</dbReference>
<dbReference type="Proteomes" id="UP000005239">
    <property type="component" value="Unassembled WGS sequence"/>
</dbReference>
<protein>
    <recommendedName>
        <fullName evidence="1">Peptidyl-prolyl cis-trans isomerase</fullName>
        <shortName evidence="1">PPIase</shortName>
        <ecNumber evidence="1">5.2.1.8</ecNumber>
    </recommendedName>
</protein>
<dbReference type="EC" id="5.2.1.8" evidence="1"/>
<name>A0A2A6CJZ0_PRIPA</name>
<dbReference type="PANTHER" id="PTHR11071:SF561">
    <property type="entry name" value="PEPTIDYL-PROLYL CIS-TRANS ISOMERASE D-RELATED"/>
    <property type="match status" value="1"/>
</dbReference>
<reference evidence="2" key="2">
    <citation type="submission" date="2022-06" db="UniProtKB">
        <authorList>
            <consortium name="EnsemblMetazoa"/>
        </authorList>
    </citation>
    <scope>IDENTIFICATION</scope>
    <source>
        <strain evidence="2">PS312</strain>
    </source>
</reference>
<reference evidence="3" key="1">
    <citation type="journal article" date="2008" name="Nat. Genet.">
        <title>The Pristionchus pacificus genome provides a unique perspective on nematode lifestyle and parasitism.</title>
        <authorList>
            <person name="Dieterich C."/>
            <person name="Clifton S.W."/>
            <person name="Schuster L.N."/>
            <person name="Chinwalla A."/>
            <person name="Delehaunty K."/>
            <person name="Dinkelacker I."/>
            <person name="Fulton L."/>
            <person name="Fulton R."/>
            <person name="Godfrey J."/>
            <person name="Minx P."/>
            <person name="Mitreva M."/>
            <person name="Roeseler W."/>
            <person name="Tian H."/>
            <person name="Witte H."/>
            <person name="Yang S.P."/>
            <person name="Wilson R.K."/>
            <person name="Sommer R.J."/>
        </authorList>
    </citation>
    <scope>NUCLEOTIDE SEQUENCE [LARGE SCALE GENOMIC DNA]</scope>
    <source>
        <strain evidence="3">PS312</strain>
    </source>
</reference>
<dbReference type="GO" id="GO:0005737">
    <property type="term" value="C:cytoplasm"/>
    <property type="evidence" value="ECO:0000318"/>
    <property type="project" value="GO_Central"/>
</dbReference>
<evidence type="ECO:0000313" key="2">
    <source>
        <dbReference type="EnsemblMetazoa" id="PPA27127.1"/>
    </source>
</evidence>
<dbReference type="InterPro" id="IPR029000">
    <property type="entry name" value="Cyclophilin-like_dom_sf"/>
</dbReference>
<dbReference type="GO" id="GO:0003755">
    <property type="term" value="F:peptidyl-prolyl cis-trans isomerase activity"/>
    <property type="evidence" value="ECO:0000318"/>
    <property type="project" value="GO_Central"/>
</dbReference>
<organism evidence="2 3">
    <name type="scientific">Pristionchus pacificus</name>
    <name type="common">Parasitic nematode worm</name>
    <dbReference type="NCBI Taxonomy" id="54126"/>
    <lineage>
        <taxon>Eukaryota</taxon>
        <taxon>Metazoa</taxon>
        <taxon>Ecdysozoa</taxon>
        <taxon>Nematoda</taxon>
        <taxon>Chromadorea</taxon>
        <taxon>Rhabditida</taxon>
        <taxon>Rhabditina</taxon>
        <taxon>Diplogasteromorpha</taxon>
        <taxon>Diplogasteroidea</taxon>
        <taxon>Neodiplogasteridae</taxon>
        <taxon>Pristionchus</taxon>
    </lineage>
</organism>
<dbReference type="Pfam" id="PF00160">
    <property type="entry name" value="Pro_isomerase"/>
    <property type="match status" value="1"/>
</dbReference>
<dbReference type="OrthoDB" id="193499at2759"/>
<comment type="catalytic activity">
    <reaction evidence="1">
        <text>[protein]-peptidylproline (omega=180) = [protein]-peptidylproline (omega=0)</text>
        <dbReference type="Rhea" id="RHEA:16237"/>
        <dbReference type="Rhea" id="RHEA-COMP:10747"/>
        <dbReference type="Rhea" id="RHEA-COMP:10748"/>
        <dbReference type="ChEBI" id="CHEBI:83833"/>
        <dbReference type="ChEBI" id="CHEBI:83834"/>
        <dbReference type="EC" id="5.2.1.8"/>
    </reaction>
</comment>
<evidence type="ECO:0000256" key="1">
    <source>
        <dbReference type="RuleBase" id="RU363019"/>
    </source>
</evidence>
<comment type="similarity">
    <text evidence="1">Belongs to the cyclophilin-type PPIase family.</text>
</comment>
<gene>
    <name evidence="2" type="primary">WBGene00116681</name>
</gene>
<keyword evidence="1" id="KW-0697">Rotamase</keyword>
<dbReference type="Gene3D" id="2.40.100.10">
    <property type="entry name" value="Cyclophilin-like"/>
    <property type="match status" value="1"/>
</dbReference>
<comment type="function">
    <text evidence="1">PPIases accelerate the folding of proteins. It catalyzes the cis-trans isomerization of proline imidic peptide bonds in oligopeptides.</text>
</comment>
<dbReference type="SUPFAM" id="SSF50891">
    <property type="entry name" value="Cyclophilin-like"/>
    <property type="match status" value="1"/>
</dbReference>
<proteinExistence type="inferred from homology"/>
<accession>A0A2A6CJZ0</accession>
<dbReference type="AlphaFoldDB" id="A0A2A6CJZ0"/>
<dbReference type="PROSITE" id="PS50072">
    <property type="entry name" value="CSA_PPIASE_2"/>
    <property type="match status" value="1"/>
</dbReference>
<keyword evidence="1" id="KW-0413">Isomerase</keyword>
<dbReference type="FunFam" id="2.40.100.10:FF:000029">
    <property type="entry name" value="Peptidyl-prolyl cis-trans isomerase"/>
    <property type="match status" value="1"/>
</dbReference>
<dbReference type="PANTHER" id="PTHR11071">
    <property type="entry name" value="PEPTIDYL-PROLYL CIS-TRANS ISOMERASE"/>
    <property type="match status" value="1"/>
</dbReference>
<keyword evidence="3" id="KW-1185">Reference proteome</keyword>
<dbReference type="InterPro" id="IPR002130">
    <property type="entry name" value="Cyclophilin-type_PPIase_dom"/>
</dbReference>
<dbReference type="GO" id="GO:0016018">
    <property type="term" value="F:cyclosporin A binding"/>
    <property type="evidence" value="ECO:0000318"/>
    <property type="project" value="GO_Central"/>
</dbReference>